<keyword evidence="8" id="KW-0863">Zinc-finger</keyword>
<evidence type="ECO:0000256" key="5">
    <source>
        <dbReference type="ARBA" id="ARBA00022679"/>
    </source>
</evidence>
<evidence type="ECO:0000259" key="19">
    <source>
        <dbReference type="Pfam" id="PF04757"/>
    </source>
</evidence>
<evidence type="ECO:0000256" key="9">
    <source>
        <dbReference type="ARBA" id="ARBA00022786"/>
    </source>
</evidence>
<keyword evidence="5" id="KW-0808">Transferase</keyword>
<dbReference type="PROSITE" id="PS00518">
    <property type="entry name" value="ZF_RING_1"/>
    <property type="match status" value="1"/>
</dbReference>
<evidence type="ECO:0000256" key="7">
    <source>
        <dbReference type="ARBA" id="ARBA00022723"/>
    </source>
</evidence>
<keyword evidence="7" id="KW-0479">Metal-binding</keyword>
<evidence type="ECO:0000313" key="20">
    <source>
        <dbReference type="EMBL" id="CAI5727295.1"/>
    </source>
</evidence>
<dbReference type="CDD" id="cd16526">
    <property type="entry name" value="RING-HC_PEX2"/>
    <property type="match status" value="1"/>
</dbReference>
<dbReference type="InterPro" id="IPR013083">
    <property type="entry name" value="Znf_RING/FYVE/PHD"/>
</dbReference>
<dbReference type="Proteomes" id="UP001162031">
    <property type="component" value="Unassembled WGS sequence"/>
</dbReference>
<name>A0AAV0TTF3_HYABA</name>
<keyword evidence="12" id="KW-1133">Transmembrane helix</keyword>
<evidence type="ECO:0000256" key="8">
    <source>
        <dbReference type="ARBA" id="ARBA00022771"/>
    </source>
</evidence>
<dbReference type="AlphaFoldDB" id="A0AAV0TTF3"/>
<evidence type="ECO:0000313" key="21">
    <source>
        <dbReference type="Proteomes" id="UP001162031"/>
    </source>
</evidence>
<dbReference type="InterPro" id="IPR017907">
    <property type="entry name" value="Znf_RING_CS"/>
</dbReference>
<dbReference type="PANTHER" id="PTHR48178">
    <property type="entry name" value="PEROXISOME BIOGENESIS FACTOR 2"/>
    <property type="match status" value="1"/>
</dbReference>
<dbReference type="GO" id="GO:0008270">
    <property type="term" value="F:zinc ion binding"/>
    <property type="evidence" value="ECO:0007669"/>
    <property type="project" value="UniProtKB-KW"/>
</dbReference>
<dbReference type="SUPFAM" id="SSF57850">
    <property type="entry name" value="RING/U-box"/>
    <property type="match status" value="1"/>
</dbReference>
<keyword evidence="9" id="KW-0833">Ubl conjugation pathway</keyword>
<evidence type="ECO:0000256" key="6">
    <source>
        <dbReference type="ARBA" id="ARBA00022692"/>
    </source>
</evidence>
<evidence type="ECO:0000256" key="3">
    <source>
        <dbReference type="ARBA" id="ARBA00008704"/>
    </source>
</evidence>
<comment type="caution">
    <text evidence="20">The sequence shown here is derived from an EMBL/GenBank/DDBJ whole genome shotgun (WGS) entry which is preliminary data.</text>
</comment>
<dbReference type="GO" id="GO:0005778">
    <property type="term" value="C:peroxisomal membrane"/>
    <property type="evidence" value="ECO:0007669"/>
    <property type="project" value="UniProtKB-SubCell"/>
</dbReference>
<sequence>MQPPHVQTQESALHEMRSMNSASKSENADGLRVPYQSLRSPSSNLRVNKWDASILDSELLELLKKSVLSMFSMFDPAMVDRVIPEIDAALKALLFVCSIGFKRPTPGMKLENVQYAPHLLTRRRLVGFFLLSVAAPYMWKRLFRYLSSVQWTARGRLLADDTRASDNTLHERKLLTVMEKIETVVATCQFVNLLVFLRRGTYPSLAERCLGMKLESIAPSTAPRLINYEYMTRQLLWGGLMDFGNFILPILTWGSLRLRTVLQRRSRTRGNGSSQCCLCGMAPPQTPYITSCKHVYCFYCLQTAVAMDDDYACVACGVLFESSQRLQT</sequence>
<evidence type="ECO:0000256" key="12">
    <source>
        <dbReference type="ARBA" id="ARBA00022989"/>
    </source>
</evidence>
<gene>
    <name evidence="20" type="ORF">HBR001_LOCUS4054</name>
</gene>
<feature type="compositionally biased region" description="Polar residues" evidence="18">
    <location>
        <begin position="1"/>
        <end position="11"/>
    </location>
</feature>
<dbReference type="GO" id="GO:0061630">
    <property type="term" value="F:ubiquitin protein ligase activity"/>
    <property type="evidence" value="ECO:0007669"/>
    <property type="project" value="UniProtKB-EC"/>
</dbReference>
<evidence type="ECO:0000256" key="17">
    <source>
        <dbReference type="ARBA" id="ARBA00034523"/>
    </source>
</evidence>
<evidence type="ECO:0000256" key="10">
    <source>
        <dbReference type="ARBA" id="ARBA00022833"/>
    </source>
</evidence>
<dbReference type="Gene3D" id="3.30.40.10">
    <property type="entry name" value="Zinc/RING finger domain, C3HC4 (zinc finger)"/>
    <property type="match status" value="1"/>
</dbReference>
<evidence type="ECO:0000256" key="4">
    <source>
        <dbReference type="ARBA" id="ARBA00022448"/>
    </source>
</evidence>
<feature type="domain" description="Pex N-terminal" evidence="19">
    <location>
        <begin position="56"/>
        <end position="259"/>
    </location>
</feature>
<evidence type="ECO:0000256" key="11">
    <source>
        <dbReference type="ARBA" id="ARBA00022927"/>
    </source>
</evidence>
<reference evidence="20" key="1">
    <citation type="submission" date="2022-12" db="EMBL/GenBank/DDBJ databases">
        <authorList>
            <person name="Webb A."/>
        </authorList>
    </citation>
    <scope>NUCLEOTIDE SEQUENCE</scope>
    <source>
        <strain evidence="20">Hp1</strain>
    </source>
</reference>
<evidence type="ECO:0000256" key="15">
    <source>
        <dbReference type="ARBA" id="ARBA00032511"/>
    </source>
</evidence>
<protein>
    <recommendedName>
        <fullName evidence="17">RING-type E3 ubiquitin transferase (cysteine targeting)</fullName>
        <ecNumber evidence="17">2.3.2.36</ecNumber>
    </recommendedName>
    <alternativeName>
        <fullName evidence="15">Peroxin-2</fullName>
    </alternativeName>
</protein>
<comment type="similarity">
    <text evidence="3">Belongs to the pex2/pex10/pex12 family.</text>
</comment>
<keyword evidence="13" id="KW-0472">Membrane</keyword>
<comment type="catalytic activity">
    <reaction evidence="16">
        <text>[E2 ubiquitin-conjugating enzyme]-S-ubiquitinyl-L-cysteine + [acceptor protein]-L-cysteine = [E2 ubiquitin-conjugating enzyme]-L-cysteine + [acceptor protein]-S-ubiquitinyl-L-cysteine.</text>
        <dbReference type="EC" id="2.3.2.36"/>
    </reaction>
</comment>
<dbReference type="InterPro" id="IPR006845">
    <property type="entry name" value="Pex_N"/>
</dbReference>
<evidence type="ECO:0000256" key="18">
    <source>
        <dbReference type="SAM" id="MobiDB-lite"/>
    </source>
</evidence>
<dbReference type="InterPro" id="IPR045859">
    <property type="entry name" value="RING-HC_PEX2"/>
</dbReference>
<feature type="region of interest" description="Disordered" evidence="18">
    <location>
        <begin position="1"/>
        <end position="34"/>
    </location>
</feature>
<comment type="subcellular location">
    <subcellularLocation>
        <location evidence="1">Peroxisome membrane</location>
        <topology evidence="1">Multi-pass membrane protein</topology>
    </subcellularLocation>
</comment>
<keyword evidence="4" id="KW-0813">Transport</keyword>
<keyword evidence="6" id="KW-0812">Transmembrane</keyword>
<organism evidence="20 21">
    <name type="scientific">Hyaloperonospora brassicae</name>
    <name type="common">Brassica downy mildew</name>
    <name type="synonym">Peronospora brassicae</name>
    <dbReference type="NCBI Taxonomy" id="162125"/>
    <lineage>
        <taxon>Eukaryota</taxon>
        <taxon>Sar</taxon>
        <taxon>Stramenopiles</taxon>
        <taxon>Oomycota</taxon>
        <taxon>Peronosporomycetes</taxon>
        <taxon>Peronosporales</taxon>
        <taxon>Peronosporaceae</taxon>
        <taxon>Hyaloperonospora</taxon>
    </lineage>
</organism>
<keyword evidence="21" id="KW-1185">Reference proteome</keyword>
<accession>A0AAV0TTF3</accession>
<evidence type="ECO:0000256" key="2">
    <source>
        <dbReference type="ARBA" id="ARBA00004906"/>
    </source>
</evidence>
<evidence type="ECO:0000256" key="14">
    <source>
        <dbReference type="ARBA" id="ARBA00023140"/>
    </source>
</evidence>
<evidence type="ECO:0000256" key="13">
    <source>
        <dbReference type="ARBA" id="ARBA00023136"/>
    </source>
</evidence>
<dbReference type="EMBL" id="CANTFL010000745">
    <property type="protein sequence ID" value="CAI5727295.1"/>
    <property type="molecule type" value="Genomic_DNA"/>
</dbReference>
<dbReference type="PANTHER" id="PTHR48178:SF1">
    <property type="entry name" value="PEROXISOME BIOGENESIS FACTOR 2"/>
    <property type="match status" value="1"/>
</dbReference>
<evidence type="ECO:0000256" key="16">
    <source>
        <dbReference type="ARBA" id="ARBA00034438"/>
    </source>
</evidence>
<dbReference type="EC" id="2.3.2.36" evidence="17"/>
<dbReference type="Pfam" id="PF04757">
    <property type="entry name" value="Pex2_Pex12"/>
    <property type="match status" value="1"/>
</dbReference>
<evidence type="ECO:0000256" key="1">
    <source>
        <dbReference type="ARBA" id="ARBA00004585"/>
    </source>
</evidence>
<keyword evidence="10" id="KW-0862">Zinc</keyword>
<proteinExistence type="inferred from homology"/>
<dbReference type="GO" id="GO:0016558">
    <property type="term" value="P:protein import into peroxisome matrix"/>
    <property type="evidence" value="ECO:0007669"/>
    <property type="project" value="InterPro"/>
</dbReference>
<dbReference type="InterPro" id="IPR025654">
    <property type="entry name" value="PEX2/10"/>
</dbReference>
<keyword evidence="14" id="KW-0576">Peroxisome</keyword>
<comment type="pathway">
    <text evidence="2">Protein modification; protein ubiquitination.</text>
</comment>
<keyword evidence="11" id="KW-0653">Protein transport</keyword>